<dbReference type="EMBL" id="BOOZ01000015">
    <property type="protein sequence ID" value="GIJ09804.1"/>
    <property type="molecule type" value="Genomic_DNA"/>
</dbReference>
<reference evidence="1 2" key="1">
    <citation type="submission" date="2021-01" db="EMBL/GenBank/DDBJ databases">
        <title>Whole genome shotgun sequence of Verrucosispora andamanensis NBRC 109075.</title>
        <authorList>
            <person name="Komaki H."/>
            <person name="Tamura T."/>
        </authorList>
    </citation>
    <scope>NUCLEOTIDE SEQUENCE [LARGE SCALE GENOMIC DNA]</scope>
    <source>
        <strain evidence="1 2">NBRC 109075</strain>
    </source>
</reference>
<accession>A0ABQ4HVZ7</accession>
<protein>
    <submittedName>
        <fullName evidence="1">Uncharacterized protein</fullName>
    </submittedName>
</protein>
<evidence type="ECO:0000313" key="1">
    <source>
        <dbReference type="EMBL" id="GIJ09804.1"/>
    </source>
</evidence>
<keyword evidence="2" id="KW-1185">Reference proteome</keyword>
<proteinExistence type="predicted"/>
<comment type="caution">
    <text evidence="1">The sequence shown here is derived from an EMBL/GenBank/DDBJ whole genome shotgun (WGS) entry which is preliminary data.</text>
</comment>
<evidence type="ECO:0000313" key="2">
    <source>
        <dbReference type="Proteomes" id="UP000647017"/>
    </source>
</evidence>
<dbReference type="Proteomes" id="UP000647017">
    <property type="component" value="Unassembled WGS sequence"/>
</dbReference>
<name>A0ABQ4HVZ7_9ACTN</name>
<organism evidence="1 2">
    <name type="scientific">Micromonospora andamanensis</name>
    <dbReference type="NCBI Taxonomy" id="1287068"/>
    <lineage>
        <taxon>Bacteria</taxon>
        <taxon>Bacillati</taxon>
        <taxon>Actinomycetota</taxon>
        <taxon>Actinomycetes</taxon>
        <taxon>Micromonosporales</taxon>
        <taxon>Micromonosporaceae</taxon>
        <taxon>Micromonospora</taxon>
    </lineage>
</organism>
<gene>
    <name evidence="1" type="ORF">Van01_30180</name>
</gene>
<sequence>MFSVLALAGWPAVVVLLAAAAMTTALLGWVVNDRERPERLALIIRAIRQQPTRTGRSRSVR</sequence>